<name>A0A401TBJ8_CHIPU</name>
<dbReference type="PROSITE" id="PS50297">
    <property type="entry name" value="ANK_REP_REGION"/>
    <property type="match status" value="3"/>
</dbReference>
<sequence>LYPVHLAVKAMNKNLVQVLLDKGADKDVAEQKSGRTPLHLAVEVKSLNLAAHLLLEAEVEVDRPTFEGNTALHLAAGYGLPALTAMLLTAGADKYAENYEPKINSEEEDESDQEICHGHTPLDITACEKVC</sequence>
<dbReference type="STRING" id="137246.A0A401TBJ8"/>
<organism evidence="4 5">
    <name type="scientific">Chiloscyllium punctatum</name>
    <name type="common">Brownbanded bambooshark</name>
    <name type="synonym">Hemiscyllium punctatum</name>
    <dbReference type="NCBI Taxonomy" id="137246"/>
    <lineage>
        <taxon>Eukaryota</taxon>
        <taxon>Metazoa</taxon>
        <taxon>Chordata</taxon>
        <taxon>Craniata</taxon>
        <taxon>Vertebrata</taxon>
        <taxon>Chondrichthyes</taxon>
        <taxon>Elasmobranchii</taxon>
        <taxon>Galeomorphii</taxon>
        <taxon>Galeoidea</taxon>
        <taxon>Orectolobiformes</taxon>
        <taxon>Hemiscylliidae</taxon>
        <taxon>Chiloscyllium</taxon>
    </lineage>
</organism>
<proteinExistence type="predicted"/>
<evidence type="ECO:0000256" key="2">
    <source>
        <dbReference type="ARBA" id="ARBA00023043"/>
    </source>
</evidence>
<reference evidence="4 5" key="1">
    <citation type="journal article" date="2018" name="Nat. Ecol. Evol.">
        <title>Shark genomes provide insights into elasmobranch evolution and the origin of vertebrates.</title>
        <authorList>
            <person name="Hara Y"/>
            <person name="Yamaguchi K"/>
            <person name="Onimaru K"/>
            <person name="Kadota M"/>
            <person name="Koyanagi M"/>
            <person name="Keeley SD"/>
            <person name="Tatsumi K"/>
            <person name="Tanaka K"/>
            <person name="Motone F"/>
            <person name="Kageyama Y"/>
            <person name="Nozu R"/>
            <person name="Adachi N"/>
            <person name="Nishimura O"/>
            <person name="Nakagawa R"/>
            <person name="Tanegashima C"/>
            <person name="Kiyatake I"/>
            <person name="Matsumoto R"/>
            <person name="Murakumo K"/>
            <person name="Nishida K"/>
            <person name="Terakita A"/>
            <person name="Kuratani S"/>
            <person name="Sato K"/>
            <person name="Hyodo S Kuraku.S."/>
        </authorList>
    </citation>
    <scope>NUCLEOTIDE SEQUENCE [LARGE SCALE GENOMIC DNA]</scope>
</reference>
<dbReference type="InterPro" id="IPR036770">
    <property type="entry name" value="Ankyrin_rpt-contain_sf"/>
</dbReference>
<dbReference type="AlphaFoldDB" id="A0A401TBJ8"/>
<dbReference type="GO" id="GO:0071356">
    <property type="term" value="P:cellular response to tumor necrosis factor"/>
    <property type="evidence" value="ECO:0007669"/>
    <property type="project" value="TreeGrafter"/>
</dbReference>
<keyword evidence="5" id="KW-1185">Reference proteome</keyword>
<keyword evidence="1" id="KW-0677">Repeat</keyword>
<dbReference type="OMA" id="QEICHGH"/>
<keyword evidence="2 3" id="KW-0040">ANK repeat</keyword>
<evidence type="ECO:0000256" key="3">
    <source>
        <dbReference type="PROSITE-ProRule" id="PRU00023"/>
    </source>
</evidence>
<evidence type="ECO:0000313" key="5">
    <source>
        <dbReference type="Proteomes" id="UP000287033"/>
    </source>
</evidence>
<dbReference type="SUPFAM" id="SSF48403">
    <property type="entry name" value="Ankyrin repeat"/>
    <property type="match status" value="1"/>
</dbReference>
<accession>A0A401TBJ8</accession>
<dbReference type="OrthoDB" id="194358at2759"/>
<comment type="caution">
    <text evidence="4">The sequence shown here is derived from an EMBL/GenBank/DDBJ whole genome shotgun (WGS) entry which is preliminary data.</text>
</comment>
<dbReference type="GO" id="GO:0051059">
    <property type="term" value="F:NF-kappaB binding"/>
    <property type="evidence" value="ECO:0007669"/>
    <property type="project" value="TreeGrafter"/>
</dbReference>
<evidence type="ECO:0000313" key="4">
    <source>
        <dbReference type="EMBL" id="GCC39974.1"/>
    </source>
</evidence>
<dbReference type="InterPro" id="IPR002110">
    <property type="entry name" value="Ankyrin_rpt"/>
</dbReference>
<dbReference type="InterPro" id="IPR051070">
    <property type="entry name" value="NF-kappa-B_inhibitor"/>
</dbReference>
<feature type="non-terminal residue" evidence="4">
    <location>
        <position position="1"/>
    </location>
</feature>
<dbReference type="SMART" id="SM00248">
    <property type="entry name" value="ANK"/>
    <property type="match status" value="3"/>
</dbReference>
<feature type="repeat" description="ANK" evidence="3">
    <location>
        <begin position="33"/>
        <end position="66"/>
    </location>
</feature>
<dbReference type="PROSITE" id="PS50088">
    <property type="entry name" value="ANK_REPEAT"/>
    <property type="match status" value="3"/>
</dbReference>
<dbReference type="Pfam" id="PF12796">
    <property type="entry name" value="Ank_2"/>
    <property type="match status" value="1"/>
</dbReference>
<feature type="repeat" description="ANK" evidence="3">
    <location>
        <begin position="1"/>
        <end position="31"/>
    </location>
</feature>
<dbReference type="Gene3D" id="1.25.40.20">
    <property type="entry name" value="Ankyrin repeat-containing domain"/>
    <property type="match status" value="1"/>
</dbReference>
<dbReference type="Proteomes" id="UP000287033">
    <property type="component" value="Unassembled WGS sequence"/>
</dbReference>
<dbReference type="EMBL" id="BEZZ01024951">
    <property type="protein sequence ID" value="GCC39974.1"/>
    <property type="molecule type" value="Genomic_DNA"/>
</dbReference>
<feature type="non-terminal residue" evidence="4">
    <location>
        <position position="131"/>
    </location>
</feature>
<evidence type="ECO:0000256" key="1">
    <source>
        <dbReference type="ARBA" id="ARBA00022737"/>
    </source>
</evidence>
<feature type="repeat" description="ANK" evidence="3">
    <location>
        <begin position="67"/>
        <end position="99"/>
    </location>
</feature>
<protein>
    <submittedName>
        <fullName evidence="4">Uncharacterized protein</fullName>
    </submittedName>
</protein>
<dbReference type="PANTHER" id="PTHR46680:SF5">
    <property type="entry name" value="NFKB INHIBITOR EPSILON"/>
    <property type="match status" value="1"/>
</dbReference>
<gene>
    <name evidence="4" type="ORF">chiPu_0023674</name>
</gene>
<dbReference type="PANTHER" id="PTHR46680">
    <property type="entry name" value="NF-KAPPA-B INHIBITOR ALPHA"/>
    <property type="match status" value="1"/>
</dbReference>
<dbReference type="GO" id="GO:0005829">
    <property type="term" value="C:cytosol"/>
    <property type="evidence" value="ECO:0007669"/>
    <property type="project" value="TreeGrafter"/>
</dbReference>